<dbReference type="FunFam" id="3.30.430.20:FF:000013">
    <property type="entry name" value="Cysteine-rich RLK (RECEPTOR-like protein kinase) 23"/>
    <property type="match status" value="1"/>
</dbReference>
<evidence type="ECO:0000259" key="5">
    <source>
        <dbReference type="PROSITE" id="PS51473"/>
    </source>
</evidence>
<evidence type="ECO:0000313" key="7">
    <source>
        <dbReference type="Proteomes" id="UP001367508"/>
    </source>
</evidence>
<comment type="catalytic activity">
    <reaction evidence="3">
        <text>L-seryl-[protein] + ATP = O-phospho-L-seryl-[protein] + ADP + H(+)</text>
        <dbReference type="Rhea" id="RHEA:17989"/>
        <dbReference type="Rhea" id="RHEA-COMP:9863"/>
        <dbReference type="Rhea" id="RHEA-COMP:11604"/>
        <dbReference type="ChEBI" id="CHEBI:15378"/>
        <dbReference type="ChEBI" id="CHEBI:29999"/>
        <dbReference type="ChEBI" id="CHEBI:30616"/>
        <dbReference type="ChEBI" id="CHEBI:83421"/>
        <dbReference type="ChEBI" id="CHEBI:456216"/>
    </reaction>
</comment>
<proteinExistence type="predicted"/>
<keyword evidence="1" id="KW-0732">Signal</keyword>
<evidence type="ECO:0000313" key="6">
    <source>
        <dbReference type="EMBL" id="KAK7314902.1"/>
    </source>
</evidence>
<keyword evidence="7" id="KW-1185">Reference proteome</keyword>
<dbReference type="PANTHER" id="PTHR32099">
    <property type="entry name" value="CYSTEINE-RICH REPEAT SECRETORY PROTEIN"/>
    <property type="match status" value="1"/>
</dbReference>
<dbReference type="InterPro" id="IPR002902">
    <property type="entry name" value="GNK2"/>
</dbReference>
<evidence type="ECO:0000256" key="3">
    <source>
        <dbReference type="ARBA" id="ARBA00047558"/>
    </source>
</evidence>
<evidence type="ECO:0000256" key="2">
    <source>
        <dbReference type="ARBA" id="ARBA00022737"/>
    </source>
</evidence>
<protein>
    <recommendedName>
        <fullName evidence="5">Gnk2-homologous domain-containing protein</fullName>
    </recommendedName>
</protein>
<dbReference type="InterPro" id="IPR038408">
    <property type="entry name" value="GNK2_sf"/>
</dbReference>
<dbReference type="AlphaFoldDB" id="A0AAN9KEW2"/>
<name>A0AAN9KEW2_CANGL</name>
<sequence>MLITDDPIYLFHSCSDNKTFTANSTFQASLTTLLSYLSSKATSGSKFHNEGVAYTVYGLFICRDDLPSRLCGQCVVNATHLIASQCGFRQEAIIWYSHCLLRYSYRSLFSKVETSPIFYELNITPVSCPTPKQSVFNFAPSNTLDKLAIAAENSAEKYVTRRSKLNAV</sequence>
<feature type="domain" description="Gnk2-homologous" evidence="5">
    <location>
        <begin position="8"/>
        <end position="108"/>
    </location>
</feature>
<reference evidence="6 7" key="1">
    <citation type="submission" date="2024-01" db="EMBL/GenBank/DDBJ databases">
        <title>The genomes of 5 underutilized Papilionoideae crops provide insights into root nodulation and disease resistanc.</title>
        <authorList>
            <person name="Jiang F."/>
        </authorList>
    </citation>
    <scope>NUCLEOTIDE SEQUENCE [LARGE SCALE GENOMIC DNA]</scope>
    <source>
        <strain evidence="6">LVBAO_FW01</strain>
        <tissue evidence="6">Leaves</tissue>
    </source>
</reference>
<dbReference type="Gene3D" id="3.30.430.20">
    <property type="entry name" value="Gnk2 domain, C-X8-C-X2-C motif"/>
    <property type="match status" value="1"/>
</dbReference>
<dbReference type="PROSITE" id="PS51473">
    <property type="entry name" value="GNK2"/>
    <property type="match status" value="1"/>
</dbReference>
<comment type="caution">
    <text evidence="6">The sequence shown here is derived from an EMBL/GenBank/DDBJ whole genome shotgun (WGS) entry which is preliminary data.</text>
</comment>
<accession>A0AAN9KEW2</accession>
<dbReference type="EMBL" id="JAYMYQ010000008">
    <property type="protein sequence ID" value="KAK7314902.1"/>
    <property type="molecule type" value="Genomic_DNA"/>
</dbReference>
<dbReference type="CDD" id="cd23509">
    <property type="entry name" value="Gnk2-like"/>
    <property type="match status" value="1"/>
</dbReference>
<organism evidence="6 7">
    <name type="scientific">Canavalia gladiata</name>
    <name type="common">Sword bean</name>
    <name type="synonym">Dolichos gladiatus</name>
    <dbReference type="NCBI Taxonomy" id="3824"/>
    <lineage>
        <taxon>Eukaryota</taxon>
        <taxon>Viridiplantae</taxon>
        <taxon>Streptophyta</taxon>
        <taxon>Embryophyta</taxon>
        <taxon>Tracheophyta</taxon>
        <taxon>Spermatophyta</taxon>
        <taxon>Magnoliopsida</taxon>
        <taxon>eudicotyledons</taxon>
        <taxon>Gunneridae</taxon>
        <taxon>Pentapetalae</taxon>
        <taxon>rosids</taxon>
        <taxon>fabids</taxon>
        <taxon>Fabales</taxon>
        <taxon>Fabaceae</taxon>
        <taxon>Papilionoideae</taxon>
        <taxon>50 kb inversion clade</taxon>
        <taxon>NPAAA clade</taxon>
        <taxon>indigoferoid/millettioid clade</taxon>
        <taxon>Phaseoleae</taxon>
        <taxon>Canavalia</taxon>
    </lineage>
</organism>
<gene>
    <name evidence="6" type="ORF">VNO77_33432</name>
</gene>
<keyword evidence="2" id="KW-0677">Repeat</keyword>
<comment type="catalytic activity">
    <reaction evidence="4">
        <text>L-threonyl-[protein] + ATP = O-phospho-L-threonyl-[protein] + ADP + H(+)</text>
        <dbReference type="Rhea" id="RHEA:46608"/>
        <dbReference type="Rhea" id="RHEA-COMP:11060"/>
        <dbReference type="Rhea" id="RHEA-COMP:11605"/>
        <dbReference type="ChEBI" id="CHEBI:15378"/>
        <dbReference type="ChEBI" id="CHEBI:30013"/>
        <dbReference type="ChEBI" id="CHEBI:30616"/>
        <dbReference type="ChEBI" id="CHEBI:61977"/>
        <dbReference type="ChEBI" id="CHEBI:456216"/>
    </reaction>
</comment>
<evidence type="ECO:0000256" key="4">
    <source>
        <dbReference type="ARBA" id="ARBA00047951"/>
    </source>
</evidence>
<evidence type="ECO:0000256" key="1">
    <source>
        <dbReference type="ARBA" id="ARBA00022729"/>
    </source>
</evidence>
<dbReference type="Proteomes" id="UP001367508">
    <property type="component" value="Unassembled WGS sequence"/>
</dbReference>
<dbReference type="Pfam" id="PF01657">
    <property type="entry name" value="Stress-antifung"/>
    <property type="match status" value="1"/>
</dbReference>
<dbReference type="PANTHER" id="PTHR32099:SF110">
    <property type="entry name" value="CYSTEINE-RICH RECEPTOR-KINASE-LIKE PROTEIN"/>
    <property type="match status" value="1"/>
</dbReference>